<evidence type="ECO:0000313" key="9">
    <source>
        <dbReference type="Proteomes" id="UP000675284"/>
    </source>
</evidence>
<reference evidence="8" key="1">
    <citation type="submission" date="2021-04" db="EMBL/GenBank/DDBJ databases">
        <title>Isolation and polyphasic classification of algal microorganism.</title>
        <authorList>
            <person name="Wang S."/>
        </authorList>
    </citation>
    <scope>NUCLEOTIDE SEQUENCE</scope>
    <source>
        <strain evidence="8">720a</strain>
    </source>
</reference>
<evidence type="ECO:0000256" key="6">
    <source>
        <dbReference type="PIRSR" id="PIRSR600821-52"/>
    </source>
</evidence>
<keyword evidence="9" id="KW-1185">Reference proteome</keyword>
<evidence type="ECO:0000256" key="4">
    <source>
        <dbReference type="HAMAP-Rule" id="MF_01201"/>
    </source>
</evidence>
<dbReference type="SUPFAM" id="SSF50621">
    <property type="entry name" value="Alanine racemase C-terminal domain-like"/>
    <property type="match status" value="1"/>
</dbReference>
<feature type="binding site" evidence="4 6">
    <location>
        <position position="138"/>
    </location>
    <ligand>
        <name>substrate</name>
    </ligand>
</feature>
<dbReference type="Proteomes" id="UP000675284">
    <property type="component" value="Unassembled WGS sequence"/>
</dbReference>
<dbReference type="GO" id="GO:0030632">
    <property type="term" value="P:D-alanine biosynthetic process"/>
    <property type="evidence" value="ECO:0007669"/>
    <property type="project" value="UniProtKB-UniRule"/>
</dbReference>
<dbReference type="SMART" id="SM01005">
    <property type="entry name" value="Ala_racemase_C"/>
    <property type="match status" value="1"/>
</dbReference>
<dbReference type="InterPro" id="IPR001608">
    <property type="entry name" value="Ala_racemase_N"/>
</dbReference>
<dbReference type="PRINTS" id="PR00992">
    <property type="entry name" value="ALARACEMASE"/>
</dbReference>
<comment type="similarity">
    <text evidence="4">Belongs to the alanine racemase family.</text>
</comment>
<comment type="catalytic activity">
    <reaction evidence="4">
        <text>L-alanine = D-alanine</text>
        <dbReference type="Rhea" id="RHEA:20249"/>
        <dbReference type="ChEBI" id="CHEBI:57416"/>
        <dbReference type="ChEBI" id="CHEBI:57972"/>
        <dbReference type="EC" id="5.1.1.1"/>
    </reaction>
</comment>
<keyword evidence="3 4" id="KW-0413">Isomerase</keyword>
<dbReference type="SUPFAM" id="SSF51419">
    <property type="entry name" value="PLP-binding barrel"/>
    <property type="match status" value="1"/>
</dbReference>
<evidence type="ECO:0000313" key="8">
    <source>
        <dbReference type="EMBL" id="MBR7795135.1"/>
    </source>
</evidence>
<evidence type="ECO:0000256" key="3">
    <source>
        <dbReference type="ARBA" id="ARBA00023235"/>
    </source>
</evidence>
<proteinExistence type="inferred from homology"/>
<dbReference type="CDD" id="cd00430">
    <property type="entry name" value="PLPDE_III_AR"/>
    <property type="match status" value="1"/>
</dbReference>
<comment type="cofactor">
    <cofactor evidence="1 4 5">
        <name>pyridoxal 5'-phosphate</name>
        <dbReference type="ChEBI" id="CHEBI:597326"/>
    </cofactor>
</comment>
<dbReference type="EMBL" id="JAGSOT010000007">
    <property type="protein sequence ID" value="MBR7795135.1"/>
    <property type="molecule type" value="Genomic_DNA"/>
</dbReference>
<dbReference type="EC" id="5.1.1.1" evidence="4"/>
<dbReference type="AlphaFoldDB" id="A0A941IBD3"/>
<dbReference type="GO" id="GO:0005829">
    <property type="term" value="C:cytosol"/>
    <property type="evidence" value="ECO:0007669"/>
    <property type="project" value="TreeGrafter"/>
</dbReference>
<dbReference type="InterPro" id="IPR009006">
    <property type="entry name" value="Ala_racemase/Decarboxylase_C"/>
</dbReference>
<protein>
    <recommendedName>
        <fullName evidence="4">Alanine racemase</fullName>
        <ecNumber evidence="4">5.1.1.1</ecNumber>
    </recommendedName>
</protein>
<dbReference type="InterPro" id="IPR011079">
    <property type="entry name" value="Ala_racemase_C"/>
</dbReference>
<dbReference type="PANTHER" id="PTHR30511:SF0">
    <property type="entry name" value="ALANINE RACEMASE, CATABOLIC-RELATED"/>
    <property type="match status" value="1"/>
</dbReference>
<comment type="caution">
    <text evidence="8">The sequence shown here is derived from an EMBL/GenBank/DDBJ whole genome shotgun (WGS) entry which is preliminary data.</text>
</comment>
<dbReference type="FunFam" id="3.20.20.10:FF:000002">
    <property type="entry name" value="Alanine racemase"/>
    <property type="match status" value="1"/>
</dbReference>
<keyword evidence="2 4" id="KW-0663">Pyridoxal phosphate</keyword>
<dbReference type="InterPro" id="IPR029066">
    <property type="entry name" value="PLP-binding_barrel"/>
</dbReference>
<accession>A0A941IBD3</accession>
<name>A0A941IBD3_9BACI</name>
<dbReference type="Gene3D" id="3.20.20.10">
    <property type="entry name" value="Alanine racemase"/>
    <property type="match status" value="1"/>
</dbReference>
<evidence type="ECO:0000256" key="5">
    <source>
        <dbReference type="PIRSR" id="PIRSR600821-50"/>
    </source>
</evidence>
<feature type="binding site" evidence="4 6">
    <location>
        <position position="314"/>
    </location>
    <ligand>
        <name>substrate</name>
    </ligand>
</feature>
<feature type="active site" description="Proton acceptor; specific for D-alanine" evidence="4">
    <location>
        <position position="40"/>
    </location>
</feature>
<feature type="modified residue" description="N6-(pyridoxal phosphate)lysine" evidence="4 5">
    <location>
        <position position="40"/>
    </location>
</feature>
<organism evidence="8 9">
    <name type="scientific">Virgibacillus salarius</name>
    <dbReference type="NCBI Taxonomy" id="447199"/>
    <lineage>
        <taxon>Bacteria</taxon>
        <taxon>Bacillati</taxon>
        <taxon>Bacillota</taxon>
        <taxon>Bacilli</taxon>
        <taxon>Bacillales</taxon>
        <taxon>Bacillaceae</taxon>
        <taxon>Virgibacillus</taxon>
    </lineage>
</organism>
<sequence>MKLGSYRDTWAEVSLDAIKNNVSAFRNHIGKQTKLMAVVKADGYGHGAVEVANEAIAAGADYLAVALLDEAIQLRRAGIDFPILVLGYTHPAGVRTAIEQDITLTIFTEEAAIKVKHEAEVLQKPARIHLKIESGMNRIGVNSKEQAIQVVEAATSDYVILEGAFTHFADADNTDPTYTEKQFHQFCLVISFLKQYRHIPIIHCCNTAATIAYPAMHLDMVRVGIGLYGLYPKKHLKEKINLTQAMSFKTKPIHIKTLARNELISYGLTFQTTRESKIATIPVGYADGFSRLLSNRGDVTVHGKRVPIVGRICMDQSMIDITEVNKNVSLEDVITIFGEPSEGYVAMEEVADLMGTIHYETACLMGKRVPRVYVRGGKAMEFRGMVEEGVITGS</sequence>
<dbReference type="InterPro" id="IPR000821">
    <property type="entry name" value="Ala_racemase"/>
</dbReference>
<dbReference type="HAMAP" id="MF_01201">
    <property type="entry name" value="Ala_racemase"/>
    <property type="match status" value="1"/>
</dbReference>
<dbReference type="NCBIfam" id="TIGR00492">
    <property type="entry name" value="alr"/>
    <property type="match status" value="1"/>
</dbReference>
<evidence type="ECO:0000256" key="2">
    <source>
        <dbReference type="ARBA" id="ARBA00022898"/>
    </source>
</evidence>
<feature type="active site" description="Proton acceptor; specific for L-alanine" evidence="4">
    <location>
        <position position="266"/>
    </location>
</feature>
<evidence type="ECO:0000256" key="1">
    <source>
        <dbReference type="ARBA" id="ARBA00001933"/>
    </source>
</evidence>
<dbReference type="RefSeq" id="WP_166529971.1">
    <property type="nucleotide sequence ID" value="NZ_JAGSOT010000007.1"/>
</dbReference>
<dbReference type="PANTHER" id="PTHR30511">
    <property type="entry name" value="ALANINE RACEMASE"/>
    <property type="match status" value="1"/>
</dbReference>
<dbReference type="GO" id="GO:0030170">
    <property type="term" value="F:pyridoxal phosphate binding"/>
    <property type="evidence" value="ECO:0007669"/>
    <property type="project" value="UniProtKB-UniRule"/>
</dbReference>
<dbReference type="Pfam" id="PF00842">
    <property type="entry name" value="Ala_racemase_C"/>
    <property type="match status" value="1"/>
</dbReference>
<evidence type="ECO:0000259" key="7">
    <source>
        <dbReference type="SMART" id="SM01005"/>
    </source>
</evidence>
<dbReference type="InterPro" id="IPR020622">
    <property type="entry name" value="Ala_racemase_pyridoxalP-BS"/>
</dbReference>
<comment type="function">
    <text evidence="4">Catalyzes the interconversion of L-alanine and D-alanine. May also act on other amino acids.</text>
</comment>
<comment type="pathway">
    <text evidence="4">Amino-acid biosynthesis; D-alanine biosynthesis; D-alanine from L-alanine: step 1/1.</text>
</comment>
<dbReference type="Gene3D" id="2.40.37.10">
    <property type="entry name" value="Lyase, Ornithine Decarboxylase, Chain A, domain 1"/>
    <property type="match status" value="1"/>
</dbReference>
<gene>
    <name evidence="8" type="primary">alr</name>
    <name evidence="8" type="ORF">KCX74_03650</name>
</gene>
<dbReference type="PROSITE" id="PS00395">
    <property type="entry name" value="ALANINE_RACEMASE"/>
    <property type="match status" value="1"/>
</dbReference>
<dbReference type="GO" id="GO:0009252">
    <property type="term" value="P:peptidoglycan biosynthetic process"/>
    <property type="evidence" value="ECO:0007669"/>
    <property type="project" value="TreeGrafter"/>
</dbReference>
<dbReference type="GO" id="GO:0008784">
    <property type="term" value="F:alanine racemase activity"/>
    <property type="evidence" value="ECO:0007669"/>
    <property type="project" value="UniProtKB-UniRule"/>
</dbReference>
<feature type="domain" description="Alanine racemase C-terminal" evidence="7">
    <location>
        <begin position="245"/>
        <end position="374"/>
    </location>
</feature>
<dbReference type="Pfam" id="PF01168">
    <property type="entry name" value="Ala_racemase_N"/>
    <property type="match status" value="1"/>
</dbReference>